<proteinExistence type="inferred from homology"/>
<dbReference type="InterPro" id="IPR022271">
    <property type="entry name" value="Lipocalin_ApoD"/>
</dbReference>
<feature type="chain" id="PRO_5029998713" description="Lipocalin/cytosolic fatty-acid binding domain-containing protein" evidence="2">
    <location>
        <begin position="34"/>
        <end position="203"/>
    </location>
</feature>
<dbReference type="CDD" id="cd19438">
    <property type="entry name" value="lipocalin_Blc-like"/>
    <property type="match status" value="1"/>
</dbReference>
<accession>A0A7N0UXK0</accession>
<evidence type="ECO:0000313" key="5">
    <source>
        <dbReference type="Proteomes" id="UP000594263"/>
    </source>
</evidence>
<dbReference type="PANTHER" id="PTHR10612:SF34">
    <property type="entry name" value="APOLIPOPROTEIN D"/>
    <property type="match status" value="1"/>
</dbReference>
<dbReference type="PIRSF" id="PIRSF036893">
    <property type="entry name" value="Lipocalin_ApoD"/>
    <property type="match status" value="1"/>
</dbReference>
<dbReference type="Pfam" id="PF08212">
    <property type="entry name" value="Lipocalin_2"/>
    <property type="match status" value="1"/>
</dbReference>
<dbReference type="InterPro" id="IPR047202">
    <property type="entry name" value="Lipocalin_Blc-like_dom"/>
</dbReference>
<name>A0A7N0UXK0_KALFE</name>
<dbReference type="PROSITE" id="PS00213">
    <property type="entry name" value="LIPOCALIN"/>
    <property type="match status" value="1"/>
</dbReference>
<dbReference type="GO" id="GO:0000302">
    <property type="term" value="P:response to reactive oxygen species"/>
    <property type="evidence" value="ECO:0007669"/>
    <property type="project" value="TreeGrafter"/>
</dbReference>
<sequence>MHTKRSTSVGKMSSALVLVSSLAVMVMMSGVEAEVDHNPKSFLTLNNKEQQVVKGLDLKRYMGRWYEIAKFPSFYEPQSGENTRATYTLKPDGTVDVLNETFLKGKRIFIKGFAYKADPKSDEAKLKVKFNLLPVIGDYWVLYLDADYQYAVVGEPSRTSLFILTRTNKIDDLVYNQLVQKAAEQGYDVRKLRKTPQSNPPPS</sequence>
<dbReference type="OMA" id="TNVTINY"/>
<dbReference type="EnsemblPlants" id="Kaladp0092s0126.1.v1.1">
    <property type="protein sequence ID" value="Kaladp0092s0126.1.v1.1.CDS.1"/>
    <property type="gene ID" value="Kaladp0092s0126.v1.1"/>
</dbReference>
<evidence type="ECO:0000259" key="3">
    <source>
        <dbReference type="Pfam" id="PF08212"/>
    </source>
</evidence>
<keyword evidence="2" id="KW-0732">Signal</keyword>
<dbReference type="InterPro" id="IPR012674">
    <property type="entry name" value="Calycin"/>
</dbReference>
<evidence type="ECO:0000256" key="1">
    <source>
        <dbReference type="ARBA" id="ARBA00006889"/>
    </source>
</evidence>
<dbReference type="PRINTS" id="PR01171">
    <property type="entry name" value="BCTLIPOCALIN"/>
</dbReference>
<dbReference type="InterPro" id="IPR022272">
    <property type="entry name" value="Lipocalin_CS"/>
</dbReference>
<reference evidence="4" key="1">
    <citation type="submission" date="2021-01" db="UniProtKB">
        <authorList>
            <consortium name="EnsemblPlants"/>
        </authorList>
    </citation>
    <scope>IDENTIFICATION</scope>
</reference>
<comment type="similarity">
    <text evidence="1 2">Belongs to the calycin superfamily. Lipocalin family.</text>
</comment>
<dbReference type="Gene3D" id="2.40.128.20">
    <property type="match status" value="1"/>
</dbReference>
<evidence type="ECO:0000256" key="2">
    <source>
        <dbReference type="PIRNR" id="PIRNR036893"/>
    </source>
</evidence>
<dbReference type="AlphaFoldDB" id="A0A7N0UXK0"/>
<dbReference type="Proteomes" id="UP000594263">
    <property type="component" value="Unplaced"/>
</dbReference>
<dbReference type="InterPro" id="IPR000566">
    <property type="entry name" value="Lipocln_cytosolic_FA-bd_dom"/>
</dbReference>
<feature type="domain" description="Lipocalin/cytosolic fatty-acid binding" evidence="3">
    <location>
        <begin position="56"/>
        <end position="197"/>
    </location>
</feature>
<dbReference type="PANTHER" id="PTHR10612">
    <property type="entry name" value="APOLIPOPROTEIN D"/>
    <property type="match status" value="1"/>
</dbReference>
<evidence type="ECO:0000313" key="4">
    <source>
        <dbReference type="EnsemblPlants" id="Kaladp0092s0126.1.v1.1.CDS.1"/>
    </source>
</evidence>
<dbReference type="GO" id="GO:0006629">
    <property type="term" value="P:lipid metabolic process"/>
    <property type="evidence" value="ECO:0007669"/>
    <property type="project" value="TreeGrafter"/>
</dbReference>
<protein>
    <recommendedName>
        <fullName evidence="3">Lipocalin/cytosolic fatty-acid binding domain-containing protein</fullName>
    </recommendedName>
</protein>
<dbReference type="InterPro" id="IPR002446">
    <property type="entry name" value="Lipocalin_bac"/>
</dbReference>
<feature type="signal peptide" evidence="2">
    <location>
        <begin position="1"/>
        <end position="33"/>
    </location>
</feature>
<dbReference type="GO" id="GO:0005737">
    <property type="term" value="C:cytoplasm"/>
    <property type="evidence" value="ECO:0007669"/>
    <property type="project" value="TreeGrafter"/>
</dbReference>
<dbReference type="Gramene" id="Kaladp0092s0126.1.v1.1">
    <property type="protein sequence ID" value="Kaladp0092s0126.1.v1.1.CDS.1"/>
    <property type="gene ID" value="Kaladp0092s0126.v1.1"/>
</dbReference>
<dbReference type="SUPFAM" id="SSF50814">
    <property type="entry name" value="Lipocalins"/>
    <property type="match status" value="1"/>
</dbReference>
<keyword evidence="5" id="KW-1185">Reference proteome</keyword>
<organism evidence="4 5">
    <name type="scientific">Kalanchoe fedtschenkoi</name>
    <name type="common">Lavender scallops</name>
    <name type="synonym">South American air plant</name>
    <dbReference type="NCBI Taxonomy" id="63787"/>
    <lineage>
        <taxon>Eukaryota</taxon>
        <taxon>Viridiplantae</taxon>
        <taxon>Streptophyta</taxon>
        <taxon>Embryophyta</taxon>
        <taxon>Tracheophyta</taxon>
        <taxon>Spermatophyta</taxon>
        <taxon>Magnoliopsida</taxon>
        <taxon>eudicotyledons</taxon>
        <taxon>Gunneridae</taxon>
        <taxon>Pentapetalae</taxon>
        <taxon>Saxifragales</taxon>
        <taxon>Crassulaceae</taxon>
        <taxon>Kalanchoe</taxon>
    </lineage>
</organism>